<gene>
    <name evidence="1" type="ORF">BBP83_01780</name>
</gene>
<dbReference type="EMBL" id="MBDL01000001">
    <property type="protein sequence ID" value="ODA14555.1"/>
    <property type="molecule type" value="Genomic_DNA"/>
</dbReference>
<reference evidence="1 2" key="1">
    <citation type="submission" date="2016-07" db="EMBL/GenBank/DDBJ databases">
        <title>Acinetobacter sp. ANC 4603.</title>
        <authorList>
            <person name="Radolfova-Krizova L."/>
            <person name="Nemec A."/>
        </authorList>
    </citation>
    <scope>NUCLEOTIDE SEQUENCE [LARGE SCALE GENOMIC DNA]</scope>
    <source>
        <strain evidence="1 2">ANC 4603</strain>
    </source>
</reference>
<keyword evidence="2" id="KW-1185">Reference proteome</keyword>
<proteinExistence type="predicted"/>
<accession>A0A1C3D0I8</accession>
<evidence type="ECO:0000313" key="1">
    <source>
        <dbReference type="EMBL" id="ODA14555.1"/>
    </source>
</evidence>
<comment type="caution">
    <text evidence="1">The sequence shown here is derived from an EMBL/GenBank/DDBJ whole genome shotgun (WGS) entry which is preliminary data.</text>
</comment>
<protein>
    <submittedName>
        <fullName evidence="1">Uncharacterized protein</fullName>
    </submittedName>
</protein>
<sequence length="71" mass="8402">MTAISNLLFHILNFHKIMNHASRKQGIKNYQIQPFSKVDTKQYKWEKHRCLAHKTTAQKKPPNQFGGFFND</sequence>
<dbReference type="Proteomes" id="UP000186553">
    <property type="component" value="Unassembled WGS sequence"/>
</dbReference>
<dbReference type="STRING" id="1891224.BBP83_01780"/>
<organism evidence="1 2">
    <name type="scientific">Acinetobacter celticus</name>
    <dbReference type="NCBI Taxonomy" id="1891224"/>
    <lineage>
        <taxon>Bacteria</taxon>
        <taxon>Pseudomonadati</taxon>
        <taxon>Pseudomonadota</taxon>
        <taxon>Gammaproteobacteria</taxon>
        <taxon>Moraxellales</taxon>
        <taxon>Moraxellaceae</taxon>
        <taxon>Acinetobacter</taxon>
    </lineage>
</organism>
<name>A0A1C3D0I8_9GAMM</name>
<dbReference type="AlphaFoldDB" id="A0A1C3D0I8"/>
<evidence type="ECO:0000313" key="2">
    <source>
        <dbReference type="Proteomes" id="UP000186553"/>
    </source>
</evidence>